<dbReference type="Pfam" id="PF16186">
    <property type="entry name" value="Arm_3"/>
    <property type="match status" value="1"/>
</dbReference>
<evidence type="ECO:0000256" key="6">
    <source>
        <dbReference type="PROSITE-ProRule" id="PRU00259"/>
    </source>
</evidence>
<dbReference type="PROSITE" id="PS51214">
    <property type="entry name" value="IBB"/>
    <property type="match status" value="1"/>
</dbReference>
<evidence type="ECO:0000256" key="2">
    <source>
        <dbReference type="ARBA" id="ARBA00022448"/>
    </source>
</evidence>
<dbReference type="GO" id="GO:0061608">
    <property type="term" value="F:nuclear import signal receptor activity"/>
    <property type="evidence" value="ECO:0007669"/>
    <property type="project" value="InterPro"/>
</dbReference>
<dbReference type="FunFam" id="1.25.10.10:FF:000009">
    <property type="entry name" value="Importin subunit alpha"/>
    <property type="match status" value="1"/>
</dbReference>
<feature type="repeat" description="ARM" evidence="6">
    <location>
        <begin position="308"/>
        <end position="349"/>
    </location>
</feature>
<evidence type="ECO:0000256" key="1">
    <source>
        <dbReference type="ARBA" id="ARBA00010394"/>
    </source>
</evidence>
<dbReference type="InterPro" id="IPR024931">
    <property type="entry name" value="Importin_alpha"/>
</dbReference>
<dbReference type="Gene3D" id="1.25.10.10">
    <property type="entry name" value="Leucine-rich Repeat Variant"/>
    <property type="match status" value="1"/>
</dbReference>
<comment type="similarity">
    <text evidence="1 5">Belongs to the importin alpha family.</text>
</comment>
<evidence type="ECO:0000259" key="7">
    <source>
        <dbReference type="PROSITE" id="PS51214"/>
    </source>
</evidence>
<dbReference type="Proteomes" id="UP001321473">
    <property type="component" value="Unassembled WGS sequence"/>
</dbReference>
<dbReference type="InterPro" id="IPR032413">
    <property type="entry name" value="Arm_3"/>
</dbReference>
<dbReference type="EMBL" id="JARKHS020036880">
    <property type="protein sequence ID" value="KAK8754703.1"/>
    <property type="molecule type" value="Genomic_DNA"/>
</dbReference>
<accession>A0AAQ4CWW3</accession>
<keyword evidence="4 5" id="KW-0653">Protein transport</keyword>
<keyword evidence="2 5" id="KW-0813">Transport</keyword>
<feature type="domain" description="IBB" evidence="7">
    <location>
        <begin position="16"/>
        <end position="82"/>
    </location>
</feature>
<dbReference type="InterPro" id="IPR000225">
    <property type="entry name" value="Armadillo"/>
</dbReference>
<evidence type="ECO:0000313" key="9">
    <source>
        <dbReference type="Proteomes" id="UP001321473"/>
    </source>
</evidence>
<dbReference type="InterPro" id="IPR011989">
    <property type="entry name" value="ARM-like"/>
</dbReference>
<proteinExistence type="inferred from homology"/>
<dbReference type="PIRSF" id="PIRSF005673">
    <property type="entry name" value="Importin_alpha"/>
    <property type="match status" value="1"/>
</dbReference>
<feature type="repeat" description="ARM" evidence="6">
    <location>
        <begin position="349"/>
        <end position="391"/>
    </location>
</feature>
<evidence type="ECO:0000256" key="3">
    <source>
        <dbReference type="ARBA" id="ARBA00022737"/>
    </source>
</evidence>
<dbReference type="Pfam" id="PF01749">
    <property type="entry name" value="IBB"/>
    <property type="match status" value="1"/>
</dbReference>
<dbReference type="InterPro" id="IPR036975">
    <property type="entry name" value="Importin-a_IBB_sf"/>
</dbReference>
<dbReference type="InterPro" id="IPR016024">
    <property type="entry name" value="ARM-type_fold"/>
</dbReference>
<reference evidence="8 9" key="1">
    <citation type="journal article" date="2023" name="Arcadia Sci">
        <title>De novo assembly of a long-read Amblyomma americanum tick genome.</title>
        <authorList>
            <person name="Chou S."/>
            <person name="Poskanzer K.E."/>
            <person name="Rollins M."/>
            <person name="Thuy-Boun P.S."/>
        </authorList>
    </citation>
    <scope>NUCLEOTIDE SEQUENCE [LARGE SCALE GENOMIC DNA]</scope>
    <source>
        <strain evidence="8">F_SG_1</strain>
        <tissue evidence="8">Salivary glands</tissue>
    </source>
</reference>
<gene>
    <name evidence="8" type="ORF">V5799_002596</name>
</gene>
<dbReference type="PANTHER" id="PTHR23316">
    <property type="entry name" value="IMPORTIN ALPHA"/>
    <property type="match status" value="1"/>
</dbReference>
<evidence type="ECO:0000256" key="5">
    <source>
        <dbReference type="PIRNR" id="PIRNR005673"/>
    </source>
</evidence>
<evidence type="ECO:0000313" key="8">
    <source>
        <dbReference type="EMBL" id="KAK8754703.1"/>
    </source>
</evidence>
<dbReference type="Pfam" id="PF00514">
    <property type="entry name" value="Arm"/>
    <property type="match status" value="8"/>
</dbReference>
<dbReference type="SMART" id="SM00185">
    <property type="entry name" value="ARM"/>
    <property type="match status" value="8"/>
</dbReference>
<comment type="caution">
    <text evidence="8">The sequence shown here is derived from an EMBL/GenBank/DDBJ whole genome shotgun (WGS) entry which is preliminary data.</text>
</comment>
<dbReference type="Gene3D" id="1.20.5.690">
    <property type="entry name" value="Importin-alpha, importin-beta-binding domain"/>
    <property type="match status" value="1"/>
</dbReference>
<keyword evidence="3" id="KW-0677">Repeat</keyword>
<dbReference type="AlphaFoldDB" id="A0AAQ4CWW3"/>
<dbReference type="InterPro" id="IPR002652">
    <property type="entry name" value="Importin-a_IBB"/>
</dbReference>
<sequence>MESFRILATLPKLSLCPSLHPEQNLNLLTMPTQNRIVNFKNKGKDQQEMRRRRNEVSVELRKQRKDEQILKRRNVSFSEDPVSPLQEQNKGGFNTVDEMVAGLTAPDPEVQLGATQAVRKMLSRERHPPIDSMIQAGVVPILVNALSKDSCPSLQFEAAWALTNIASGTAEQTDTIVRAGAVPLFVRLLGSSHVNVCEQAVWALGNIAGDGPNLRDLVLQAGILKPLLALARPDAPAPFLRNVTWSLSNLCRNKNPPPPFEAIRECLPTLAQLIHHTDREVVSDACWALSYLTDGANEQIEEVVQQPGVIPRLVELLGQPVSVVTPALRALGNVVTGSDAQTQAVLDAGALLPLRSLLRHQKTNLQKEAAWAVSNITAGTEQQIQAVVDAGLIEPLIEVLATGDARSQKEAVWAVTNLTSGGSLDQVVYALQAGVLPPVCDLLSAQDPKTLLVALDAIRNLLAAGDRLNERSRVCVMVEEAGGLDKIEALQHHENPDVYRASLSIIEEYFSDETEDYSLAPEASSEGFTFSAPTQDQHFSL</sequence>
<evidence type="ECO:0000256" key="4">
    <source>
        <dbReference type="ARBA" id="ARBA00022927"/>
    </source>
</evidence>
<organism evidence="8 9">
    <name type="scientific">Amblyomma americanum</name>
    <name type="common">Lone star tick</name>
    <dbReference type="NCBI Taxonomy" id="6943"/>
    <lineage>
        <taxon>Eukaryota</taxon>
        <taxon>Metazoa</taxon>
        <taxon>Ecdysozoa</taxon>
        <taxon>Arthropoda</taxon>
        <taxon>Chelicerata</taxon>
        <taxon>Arachnida</taxon>
        <taxon>Acari</taxon>
        <taxon>Parasitiformes</taxon>
        <taxon>Ixodida</taxon>
        <taxon>Ixodoidea</taxon>
        <taxon>Ixodidae</taxon>
        <taxon>Amblyomminae</taxon>
        <taxon>Amblyomma</taxon>
    </lineage>
</organism>
<dbReference type="GO" id="GO:0006607">
    <property type="term" value="P:NLS-bearing protein import into nucleus"/>
    <property type="evidence" value="ECO:0007669"/>
    <property type="project" value="UniProtKB-ARBA"/>
</dbReference>
<protein>
    <recommendedName>
        <fullName evidence="5">Importin subunit alpha</fullName>
    </recommendedName>
</protein>
<keyword evidence="9" id="KW-1185">Reference proteome</keyword>
<feature type="repeat" description="ARM" evidence="6">
    <location>
        <begin position="137"/>
        <end position="180"/>
    </location>
</feature>
<dbReference type="GO" id="GO:0005634">
    <property type="term" value="C:nucleus"/>
    <property type="evidence" value="ECO:0007669"/>
    <property type="project" value="UniProtKB-ARBA"/>
</dbReference>
<feature type="repeat" description="ARM" evidence="6">
    <location>
        <begin position="180"/>
        <end position="222"/>
    </location>
</feature>
<dbReference type="SUPFAM" id="SSF48371">
    <property type="entry name" value="ARM repeat"/>
    <property type="match status" value="1"/>
</dbReference>
<dbReference type="GO" id="GO:0005737">
    <property type="term" value="C:cytoplasm"/>
    <property type="evidence" value="ECO:0007669"/>
    <property type="project" value="InterPro"/>
</dbReference>
<name>A0AAQ4CWW3_AMBAM</name>
<dbReference type="PROSITE" id="PS50176">
    <property type="entry name" value="ARM_REPEAT"/>
    <property type="match status" value="4"/>
</dbReference>